<accession>A0A1H1RHU9</accession>
<feature type="compositionally biased region" description="Low complexity" evidence="1">
    <location>
        <begin position="166"/>
        <end position="178"/>
    </location>
</feature>
<reference evidence="2 3" key="1">
    <citation type="submission" date="2016-10" db="EMBL/GenBank/DDBJ databases">
        <authorList>
            <person name="de Groot N.N."/>
        </authorList>
    </citation>
    <scope>NUCLEOTIDE SEQUENCE [LARGE SCALE GENOMIC DNA]</scope>
    <source>
        <strain evidence="2 3">DSM 22024</strain>
    </source>
</reference>
<dbReference type="Proteomes" id="UP000198983">
    <property type="component" value="Chromosome I"/>
</dbReference>
<keyword evidence="3" id="KW-1185">Reference proteome</keyword>
<feature type="region of interest" description="Disordered" evidence="1">
    <location>
        <begin position="108"/>
        <end position="205"/>
    </location>
</feature>
<sequence length="227" mass="23914">MIVTILSAVATSIGLAQACALFDQTRKLRRAGSADEVSVAFLTASLVGNVVWFAYGAFQVDVALLAVNSAGLLGGAATLTTAVRLRCRRPAAVTGTKVAARRTRSVHETKQPVGSTVVRRNVPKPRRAQDVTALQRQNCRTAPARVPATSARTVSARTQSARTQSGRTQAGRTQAARAVSAHAQPAPTASFPATPMPTEAHSPTLATPHTHRWMRHMCTPVAVPVPA</sequence>
<dbReference type="Gene3D" id="1.20.1280.290">
    <property type="match status" value="1"/>
</dbReference>
<dbReference type="OrthoDB" id="9833876at2"/>
<evidence type="ECO:0000313" key="2">
    <source>
        <dbReference type="EMBL" id="SDS35314.1"/>
    </source>
</evidence>
<evidence type="ECO:0000256" key="1">
    <source>
        <dbReference type="SAM" id="MobiDB-lite"/>
    </source>
</evidence>
<evidence type="ECO:0000313" key="3">
    <source>
        <dbReference type="Proteomes" id="UP000198983"/>
    </source>
</evidence>
<dbReference type="RefSeq" id="WP_092653291.1">
    <property type="nucleotide sequence ID" value="NZ_LT629732.1"/>
</dbReference>
<dbReference type="AlphaFoldDB" id="A0A1H1RHU9"/>
<gene>
    <name evidence="2" type="ORF">SAMN04489717_2425</name>
</gene>
<protein>
    <submittedName>
        <fullName evidence="2">Sugar efflux transporter for intercellular exchange</fullName>
    </submittedName>
</protein>
<name>A0A1H1RHU9_9ACTN</name>
<feature type="compositionally biased region" description="Polar residues" evidence="1">
    <location>
        <begin position="150"/>
        <end position="165"/>
    </location>
</feature>
<dbReference type="EMBL" id="LT629732">
    <property type="protein sequence ID" value="SDS35314.1"/>
    <property type="molecule type" value="Genomic_DNA"/>
</dbReference>
<proteinExistence type="predicted"/>
<organism evidence="2 3">
    <name type="scientific">Actinopolymorpha singaporensis</name>
    <dbReference type="NCBI Taxonomy" id="117157"/>
    <lineage>
        <taxon>Bacteria</taxon>
        <taxon>Bacillati</taxon>
        <taxon>Actinomycetota</taxon>
        <taxon>Actinomycetes</taxon>
        <taxon>Propionibacteriales</taxon>
        <taxon>Actinopolymorphaceae</taxon>
        <taxon>Actinopolymorpha</taxon>
    </lineage>
</organism>